<dbReference type="AlphaFoldDB" id="A0AA36NGE0"/>
<dbReference type="PANTHER" id="PTHR12385">
    <property type="entry name" value="CHOLINE TRANSPORTER-LIKE (SLC FAMILY 44)"/>
    <property type="match status" value="1"/>
</dbReference>
<evidence type="ECO:0000256" key="4">
    <source>
        <dbReference type="ARBA" id="ARBA00022989"/>
    </source>
</evidence>
<feature type="transmembrane region" description="Helical" evidence="7">
    <location>
        <begin position="273"/>
        <end position="294"/>
    </location>
</feature>
<comment type="similarity">
    <text evidence="2 7">Belongs to the CTL (choline transporter-like) family.</text>
</comment>
<dbReference type="GO" id="GO:0005886">
    <property type="term" value="C:plasma membrane"/>
    <property type="evidence" value="ECO:0007669"/>
    <property type="project" value="UniProtKB-SubCell"/>
</dbReference>
<evidence type="ECO:0000256" key="6">
    <source>
        <dbReference type="ARBA" id="ARBA00023180"/>
    </source>
</evidence>
<gene>
    <name evidence="8" type="ORF">EVOR1521_LOCUS27645</name>
</gene>
<keyword evidence="9" id="KW-1185">Reference proteome</keyword>
<feature type="transmembrane region" description="Helical" evidence="7">
    <location>
        <begin position="325"/>
        <end position="346"/>
    </location>
</feature>
<keyword evidence="4 7" id="KW-1133">Transmembrane helix</keyword>
<feature type="transmembrane region" description="Helical" evidence="7">
    <location>
        <begin position="430"/>
        <end position="458"/>
    </location>
</feature>
<dbReference type="Pfam" id="PF04515">
    <property type="entry name" value="Choline_transpo"/>
    <property type="match status" value="1"/>
</dbReference>
<evidence type="ECO:0000256" key="1">
    <source>
        <dbReference type="ARBA" id="ARBA00004141"/>
    </source>
</evidence>
<organism evidence="8 9">
    <name type="scientific">Effrenium voratum</name>
    <dbReference type="NCBI Taxonomy" id="2562239"/>
    <lineage>
        <taxon>Eukaryota</taxon>
        <taxon>Sar</taxon>
        <taxon>Alveolata</taxon>
        <taxon>Dinophyceae</taxon>
        <taxon>Suessiales</taxon>
        <taxon>Symbiodiniaceae</taxon>
        <taxon>Effrenium</taxon>
    </lineage>
</organism>
<keyword evidence="3 7" id="KW-0812">Transmembrane</keyword>
<keyword evidence="6" id="KW-0325">Glycoprotein</keyword>
<comment type="function">
    <text evidence="7">Choline transporter.</text>
</comment>
<evidence type="ECO:0000256" key="2">
    <source>
        <dbReference type="ARBA" id="ARBA00007168"/>
    </source>
</evidence>
<reference evidence="8" key="1">
    <citation type="submission" date="2023-08" db="EMBL/GenBank/DDBJ databases">
        <authorList>
            <person name="Chen Y."/>
            <person name="Shah S."/>
            <person name="Dougan E. K."/>
            <person name="Thang M."/>
            <person name="Chan C."/>
        </authorList>
    </citation>
    <scope>NUCLEOTIDE SEQUENCE</scope>
</reference>
<comment type="subcellular location">
    <subcellularLocation>
        <location evidence="7">Cell membrane</location>
        <topology evidence="7">Multi-pass membrane protein</topology>
    </subcellularLocation>
    <subcellularLocation>
        <location evidence="1">Membrane</location>
        <topology evidence="1">Multi-pass membrane protein</topology>
    </subcellularLocation>
</comment>
<comment type="caution">
    <text evidence="8">The sequence shown here is derived from an EMBL/GenBank/DDBJ whole genome shotgun (WGS) entry which is preliminary data.</text>
</comment>
<accession>A0AA36NGE0</accession>
<evidence type="ECO:0000313" key="8">
    <source>
        <dbReference type="EMBL" id="CAJ1405439.1"/>
    </source>
</evidence>
<dbReference type="InterPro" id="IPR007603">
    <property type="entry name" value="Choline_transptr-like"/>
</dbReference>
<dbReference type="EMBL" id="CAUJNA010003583">
    <property type="protein sequence ID" value="CAJ1405439.1"/>
    <property type="molecule type" value="Genomic_DNA"/>
</dbReference>
<feature type="transmembrane region" description="Helical" evidence="7">
    <location>
        <begin position="205"/>
        <end position="225"/>
    </location>
</feature>
<keyword evidence="5 7" id="KW-0472">Membrane</keyword>
<feature type="transmembrane region" description="Helical" evidence="7">
    <location>
        <begin position="232"/>
        <end position="253"/>
    </location>
</feature>
<dbReference type="Proteomes" id="UP001178507">
    <property type="component" value="Unassembled WGS sequence"/>
</dbReference>
<name>A0AA36NGE0_9DINO</name>
<proteinExistence type="inferred from homology"/>
<dbReference type="GO" id="GO:0022857">
    <property type="term" value="F:transmembrane transporter activity"/>
    <property type="evidence" value="ECO:0007669"/>
    <property type="project" value="UniProtKB-UniRule"/>
</dbReference>
<evidence type="ECO:0000313" key="9">
    <source>
        <dbReference type="Proteomes" id="UP001178507"/>
    </source>
</evidence>
<sequence>MRATMDPEQDQESVTSRDEFLKCGQAVPARPRRRCTDRWCGVLLGAFLFGMWSVYQHARTEGDLAKLTHGFDWTGAICGVDEAVKDKPFLFWCSPSSGEALALLDGVCVAECPGTKNEVFYCPGPAVPFEVKQYLDIYHHQQQVIIGMRRNITAKPSYPSVEAFGYCFPKEDVVLLQKVLERTHVSSFTKQVILAGQGAFESWRFLVLVAASCIVIGYGFLFVVWYSFEKMVYGLMVGTHLLLLACCAAFLLASFDPQYNIYMTYFAPEASRIMAWASAGVAFFFWVLFALLCWQGRDALAVTVDSITATCQVIAEMPSMLLQPLLHSVVVVLALIFLVYGFAWILSTGKVVPEGAPLEQGGVQIAGIHRSLQFTQLQWACLAYWIFGVVWIFELLNALGQFAISHAVVSSTVHRDLESYPMLSGYYTGLCFHLGTIALGAFVIGCLKLLAACMSFILNQTRNEHGVQGAVAQVLCCCCVCTVLCIERVLSMVNDLVYTDVALRSCGYLDAADNVVRVAASNPVTYAAIKSSATVMRVVGVTIIAGCGTFLSYQVQSSTALHKQLDLVFENASTMLVTSNILGTTIAAGLICFYVALAFMMVFYQTTYSLMYCMLLLGPASAGFHGIHPPCLQDAQNTEMQTRFQPEDKL</sequence>
<dbReference type="PANTHER" id="PTHR12385:SF14">
    <property type="entry name" value="CHOLINE TRANSPORTER-LIKE 2"/>
    <property type="match status" value="1"/>
</dbReference>
<protein>
    <recommendedName>
        <fullName evidence="7">Choline transporter-like protein</fullName>
    </recommendedName>
</protein>
<evidence type="ECO:0000256" key="7">
    <source>
        <dbReference type="RuleBase" id="RU368066"/>
    </source>
</evidence>
<feature type="transmembrane region" description="Helical" evidence="7">
    <location>
        <begin position="575"/>
        <end position="604"/>
    </location>
</feature>
<feature type="transmembrane region" description="Helical" evidence="7">
    <location>
        <begin position="535"/>
        <end position="555"/>
    </location>
</feature>
<evidence type="ECO:0000256" key="5">
    <source>
        <dbReference type="ARBA" id="ARBA00023136"/>
    </source>
</evidence>
<evidence type="ECO:0000256" key="3">
    <source>
        <dbReference type="ARBA" id="ARBA00022692"/>
    </source>
</evidence>
<feature type="transmembrane region" description="Helical" evidence="7">
    <location>
        <begin position="382"/>
        <end position="409"/>
    </location>
</feature>